<accession>A0A411YDR7</accession>
<name>A0A411YDR7_9ACTN</name>
<gene>
    <name evidence="1" type="ORF">ER308_06850</name>
</gene>
<evidence type="ECO:0000313" key="2">
    <source>
        <dbReference type="Proteomes" id="UP000291469"/>
    </source>
</evidence>
<dbReference type="AlphaFoldDB" id="A0A411YDR7"/>
<dbReference type="InterPro" id="IPR029058">
    <property type="entry name" value="AB_hydrolase_fold"/>
</dbReference>
<keyword evidence="1" id="KW-0378">Hydrolase</keyword>
<dbReference type="OrthoDB" id="9780848at2"/>
<reference evidence="1 2" key="1">
    <citation type="submission" date="2019-01" db="EMBL/GenBank/DDBJ databases">
        <title>Egibacter rhizosphaerae EGI 80759T.</title>
        <authorList>
            <person name="Chen D.-D."/>
            <person name="Tian Y."/>
            <person name="Jiao J.-Y."/>
            <person name="Zhang X.-T."/>
            <person name="Zhang Y.-G."/>
            <person name="Zhang Y."/>
            <person name="Xiao M."/>
            <person name="Shu W.-S."/>
            <person name="Li W.-J."/>
        </authorList>
    </citation>
    <scope>NUCLEOTIDE SEQUENCE [LARGE SCALE GENOMIC DNA]</scope>
    <source>
        <strain evidence="1 2">EGI 80759</strain>
    </source>
</reference>
<protein>
    <submittedName>
        <fullName evidence="1">Alpha/beta hydrolase</fullName>
    </submittedName>
</protein>
<dbReference type="Proteomes" id="UP000291469">
    <property type="component" value="Chromosome"/>
</dbReference>
<dbReference type="EMBL" id="CP036402">
    <property type="protein sequence ID" value="QBI19287.1"/>
    <property type="molecule type" value="Genomic_DNA"/>
</dbReference>
<dbReference type="GO" id="GO:0016787">
    <property type="term" value="F:hydrolase activity"/>
    <property type="evidence" value="ECO:0007669"/>
    <property type="project" value="UniProtKB-KW"/>
</dbReference>
<proteinExistence type="predicted"/>
<organism evidence="1 2">
    <name type="scientific">Egibacter rhizosphaerae</name>
    <dbReference type="NCBI Taxonomy" id="1670831"/>
    <lineage>
        <taxon>Bacteria</taxon>
        <taxon>Bacillati</taxon>
        <taxon>Actinomycetota</taxon>
        <taxon>Nitriliruptoria</taxon>
        <taxon>Egibacterales</taxon>
        <taxon>Egibacteraceae</taxon>
        <taxon>Egibacter</taxon>
    </lineage>
</organism>
<dbReference type="Gene3D" id="3.40.50.1820">
    <property type="entry name" value="alpha/beta hydrolase"/>
    <property type="match status" value="1"/>
</dbReference>
<sequence>MRGFTAVLEAPRSEGAPVLLLLHGTGGDEQSLLPLGRALAGDAGLLAPRGPVTEGDGVPRFFTRIPTGEPGPYPFTFDDAEIADRGRELAEAARERLAEEGLADRPLIAVGFSNGANMATVLPLLEPELLRAVVAFAPMPVMTAPPEASLATLGAWLGTGRHDPIATPEGVEAVARTLADRGAACAVARYEGGHEVTREAADAAAGWLGTLRAATADPGKPLP</sequence>
<dbReference type="SUPFAM" id="SSF53474">
    <property type="entry name" value="alpha/beta-Hydrolases"/>
    <property type="match status" value="1"/>
</dbReference>
<keyword evidence="2" id="KW-1185">Reference proteome</keyword>
<evidence type="ECO:0000313" key="1">
    <source>
        <dbReference type="EMBL" id="QBI19287.1"/>
    </source>
</evidence>
<dbReference type="RefSeq" id="WP_131154284.1">
    <property type="nucleotide sequence ID" value="NZ_CP036402.1"/>
</dbReference>
<dbReference type="KEGG" id="erz:ER308_06850"/>